<organism evidence="3 4">
    <name type="scientific">Spirosoma soli</name>
    <dbReference type="NCBI Taxonomy" id="1770529"/>
    <lineage>
        <taxon>Bacteria</taxon>
        <taxon>Pseudomonadati</taxon>
        <taxon>Bacteroidota</taxon>
        <taxon>Cytophagia</taxon>
        <taxon>Cytophagales</taxon>
        <taxon>Cytophagaceae</taxon>
        <taxon>Spirosoma</taxon>
    </lineage>
</organism>
<dbReference type="PANTHER" id="PTHR44520:SF2">
    <property type="entry name" value="RESPONSE REGULATOR RCP1"/>
    <property type="match status" value="1"/>
</dbReference>
<comment type="caution">
    <text evidence="3">The sequence shown here is derived from an EMBL/GenBank/DDBJ whole genome shotgun (WGS) entry which is preliminary data.</text>
</comment>
<proteinExistence type="predicted"/>
<dbReference type="SUPFAM" id="SSF52172">
    <property type="entry name" value="CheY-like"/>
    <property type="match status" value="1"/>
</dbReference>
<sequence>MTNRHNQPTSLRNFRHASLLVVEDNKDHWFLIKMALEQSLPEVEPMWAANREEALQYLNSCLLNGTDLPKLILLDLYLPKREDGWELLQEIKDQSSSFKQVPVVVLSYSNAQEDITESYFHGSTSYVTKPADAQAWMEYTQKLRTYWWETVTLPSDRYMT</sequence>
<gene>
    <name evidence="3" type="ORF">ACFSUS_03035</name>
</gene>
<dbReference type="PROSITE" id="PS50110">
    <property type="entry name" value="RESPONSE_REGULATORY"/>
    <property type="match status" value="1"/>
</dbReference>
<dbReference type="PANTHER" id="PTHR44520">
    <property type="entry name" value="RESPONSE REGULATOR RCP1-RELATED"/>
    <property type="match status" value="1"/>
</dbReference>
<keyword evidence="1" id="KW-0597">Phosphoprotein</keyword>
<dbReference type="Gene3D" id="3.40.50.2300">
    <property type="match status" value="1"/>
</dbReference>
<protein>
    <submittedName>
        <fullName evidence="3">Response regulator</fullName>
    </submittedName>
</protein>
<dbReference type="InterPro" id="IPR001789">
    <property type="entry name" value="Sig_transdc_resp-reg_receiver"/>
</dbReference>
<keyword evidence="4" id="KW-1185">Reference proteome</keyword>
<dbReference type="InterPro" id="IPR011006">
    <property type="entry name" value="CheY-like_superfamily"/>
</dbReference>
<reference evidence="4" key="1">
    <citation type="journal article" date="2019" name="Int. J. Syst. Evol. Microbiol.">
        <title>The Global Catalogue of Microorganisms (GCM) 10K type strain sequencing project: providing services to taxonomists for standard genome sequencing and annotation.</title>
        <authorList>
            <consortium name="The Broad Institute Genomics Platform"/>
            <consortium name="The Broad Institute Genome Sequencing Center for Infectious Disease"/>
            <person name="Wu L."/>
            <person name="Ma J."/>
        </authorList>
    </citation>
    <scope>NUCLEOTIDE SEQUENCE [LARGE SCALE GENOMIC DNA]</scope>
    <source>
        <strain evidence="4">KCTC 42805</strain>
    </source>
</reference>
<dbReference type="InterPro" id="IPR052893">
    <property type="entry name" value="TCS_response_regulator"/>
</dbReference>
<accession>A0ABW5LY94</accession>
<name>A0ABW5LY94_9BACT</name>
<dbReference type="SMART" id="SM00448">
    <property type="entry name" value="REC"/>
    <property type="match status" value="1"/>
</dbReference>
<feature type="domain" description="Response regulatory" evidence="2">
    <location>
        <begin position="18"/>
        <end position="144"/>
    </location>
</feature>
<dbReference type="Proteomes" id="UP001597469">
    <property type="component" value="Unassembled WGS sequence"/>
</dbReference>
<feature type="modified residue" description="4-aspartylphosphate" evidence="1">
    <location>
        <position position="75"/>
    </location>
</feature>
<dbReference type="Pfam" id="PF00072">
    <property type="entry name" value="Response_reg"/>
    <property type="match status" value="1"/>
</dbReference>
<evidence type="ECO:0000313" key="3">
    <source>
        <dbReference type="EMBL" id="MFD2569589.1"/>
    </source>
</evidence>
<dbReference type="EMBL" id="JBHULN010000001">
    <property type="protein sequence ID" value="MFD2569589.1"/>
    <property type="molecule type" value="Genomic_DNA"/>
</dbReference>
<evidence type="ECO:0000313" key="4">
    <source>
        <dbReference type="Proteomes" id="UP001597469"/>
    </source>
</evidence>
<dbReference type="RefSeq" id="WP_381518875.1">
    <property type="nucleotide sequence ID" value="NZ_JBHULN010000001.1"/>
</dbReference>
<evidence type="ECO:0000256" key="1">
    <source>
        <dbReference type="PROSITE-ProRule" id="PRU00169"/>
    </source>
</evidence>
<evidence type="ECO:0000259" key="2">
    <source>
        <dbReference type="PROSITE" id="PS50110"/>
    </source>
</evidence>